<dbReference type="InterPro" id="IPR036280">
    <property type="entry name" value="Multihaem_cyt_sf"/>
</dbReference>
<dbReference type="HOGENOM" id="CLU_032801_0_0_0"/>
<dbReference type="Proteomes" id="UP000004358">
    <property type="component" value="Unassembled WGS sequence"/>
</dbReference>
<protein>
    <submittedName>
        <fullName evidence="2">Probable cytochrome c-554</fullName>
    </submittedName>
</protein>
<dbReference type="GO" id="GO:0016787">
    <property type="term" value="F:hydrolase activity"/>
    <property type="evidence" value="ECO:0007669"/>
    <property type="project" value="InterPro"/>
</dbReference>
<dbReference type="EMBL" id="AANZ01000020">
    <property type="protein sequence ID" value="EAQ78531.1"/>
    <property type="molecule type" value="Genomic_DNA"/>
</dbReference>
<feature type="domain" description="Cytochrome c-552/4" evidence="1">
    <location>
        <begin position="316"/>
        <end position="384"/>
    </location>
</feature>
<dbReference type="PANTHER" id="PTHR11575">
    <property type="entry name" value="5'-NUCLEOTIDASE-RELATED"/>
    <property type="match status" value="1"/>
</dbReference>
<dbReference type="STRING" id="314230.DSM3645_26649"/>
<evidence type="ECO:0000313" key="3">
    <source>
        <dbReference type="Proteomes" id="UP000004358"/>
    </source>
</evidence>
<gene>
    <name evidence="2" type="ORF">DSM3645_26649</name>
</gene>
<dbReference type="AlphaFoldDB" id="A3ZY60"/>
<dbReference type="Gene3D" id="3.60.21.10">
    <property type="match status" value="1"/>
</dbReference>
<comment type="caution">
    <text evidence="2">The sequence shown here is derived from an EMBL/GenBank/DDBJ whole genome shotgun (WGS) entry which is preliminary data.</text>
</comment>
<proteinExistence type="predicted"/>
<reference evidence="2 3" key="1">
    <citation type="submission" date="2006-02" db="EMBL/GenBank/DDBJ databases">
        <authorList>
            <person name="Amann R."/>
            <person name="Ferriera S."/>
            <person name="Johnson J."/>
            <person name="Kravitz S."/>
            <person name="Halpern A."/>
            <person name="Remington K."/>
            <person name="Beeson K."/>
            <person name="Tran B."/>
            <person name="Rogers Y.-H."/>
            <person name="Friedman R."/>
            <person name="Venter J.C."/>
        </authorList>
    </citation>
    <scope>NUCLEOTIDE SEQUENCE [LARGE SCALE GENOMIC DNA]</scope>
    <source>
        <strain evidence="2 3">DSM 3645</strain>
    </source>
</reference>
<accession>A3ZY60</accession>
<dbReference type="PANTHER" id="PTHR11575:SF24">
    <property type="entry name" value="5'-NUCLEOTIDASE"/>
    <property type="match status" value="1"/>
</dbReference>
<dbReference type="Pfam" id="PF13435">
    <property type="entry name" value="Cytochrome_C554"/>
    <property type="match status" value="1"/>
</dbReference>
<dbReference type="CDD" id="cd08168">
    <property type="entry name" value="Cytochrom_C3"/>
    <property type="match status" value="1"/>
</dbReference>
<dbReference type="Gene3D" id="1.10.1130.10">
    <property type="entry name" value="Flavocytochrome C3, Chain A"/>
    <property type="match status" value="1"/>
</dbReference>
<dbReference type="InterPro" id="IPR006179">
    <property type="entry name" value="5_nucleotidase/apyrase"/>
</dbReference>
<dbReference type="InterPro" id="IPR023155">
    <property type="entry name" value="Cyt_c-552/4"/>
</dbReference>
<name>A3ZY60_9BACT</name>
<dbReference type="SUPFAM" id="SSF56300">
    <property type="entry name" value="Metallo-dependent phosphatases"/>
    <property type="match status" value="1"/>
</dbReference>
<dbReference type="InterPro" id="IPR029052">
    <property type="entry name" value="Metallo-depent_PP-like"/>
</dbReference>
<evidence type="ECO:0000313" key="2">
    <source>
        <dbReference type="EMBL" id="EAQ78531.1"/>
    </source>
</evidence>
<organism evidence="2 3">
    <name type="scientific">Blastopirellula marina DSM 3645</name>
    <dbReference type="NCBI Taxonomy" id="314230"/>
    <lineage>
        <taxon>Bacteria</taxon>
        <taxon>Pseudomonadati</taxon>
        <taxon>Planctomycetota</taxon>
        <taxon>Planctomycetia</taxon>
        <taxon>Pirellulales</taxon>
        <taxon>Pirellulaceae</taxon>
        <taxon>Blastopirellula</taxon>
    </lineage>
</organism>
<sequence>MLLACAVAVGGCSRASSKVEPVTVVVSGDTHGWIVPCGCTSNQSGGLLRRGSYLAALRRRGPVLYFDCGGAGSGDSPYDIAKLAAIIRGEQEMGLVLHNIGAAEASLGAADLRQLAESLGGDVFLSANVRDAAGERIGAAWEIVEQGGQKLLVTGVLSPQFATADLQVGVAKNEILAVIAETASQGPFTAIIVLAYAPEAELRQLVAQLPEVDAVIGGPTGQAIAPQRVGRTVLAAATNKGKFLIELTLSNKPGEPITGSAIEMEETYPDQPQQQGNLQRFYQLLAEQDFMPSQTSFAAVLPYARNTAARIVGNHSCQKCHTDEYEAWLKSPHAHAWRTLEADGSHVDSYCQQCHVTGYGAEGGFASRKTSTAMVNVGCESCHGPSEMHAKDPQTPTSFFANAAAACTGCHDRENSPHFDYSTYWPQIEHGGRSTDQ</sequence>
<dbReference type="GO" id="GO:0009166">
    <property type="term" value="P:nucleotide catabolic process"/>
    <property type="evidence" value="ECO:0007669"/>
    <property type="project" value="InterPro"/>
</dbReference>
<dbReference type="SUPFAM" id="SSF48695">
    <property type="entry name" value="Multiheme cytochromes"/>
    <property type="match status" value="1"/>
</dbReference>
<dbReference type="eggNOG" id="COG0737">
    <property type="taxonomic scope" value="Bacteria"/>
</dbReference>
<evidence type="ECO:0000259" key="1">
    <source>
        <dbReference type="Pfam" id="PF13435"/>
    </source>
</evidence>